<proteinExistence type="predicted"/>
<dbReference type="PANTHER" id="PTHR30250">
    <property type="entry name" value="PST FAMILY PREDICTED COLANIC ACID TRANSPORTER"/>
    <property type="match status" value="1"/>
</dbReference>
<evidence type="ECO:0000256" key="2">
    <source>
        <dbReference type="ARBA" id="ARBA00022475"/>
    </source>
</evidence>
<feature type="transmembrane region" description="Helical" evidence="6">
    <location>
        <begin position="320"/>
        <end position="338"/>
    </location>
</feature>
<dbReference type="AlphaFoldDB" id="A0A7Y9DSC0"/>
<evidence type="ECO:0000256" key="1">
    <source>
        <dbReference type="ARBA" id="ARBA00004651"/>
    </source>
</evidence>
<feature type="transmembrane region" description="Helical" evidence="6">
    <location>
        <begin position="15"/>
        <end position="34"/>
    </location>
</feature>
<evidence type="ECO:0000256" key="3">
    <source>
        <dbReference type="ARBA" id="ARBA00022692"/>
    </source>
</evidence>
<dbReference type="Proteomes" id="UP000535890">
    <property type="component" value="Unassembled WGS sequence"/>
</dbReference>
<feature type="transmembrane region" description="Helical" evidence="6">
    <location>
        <begin position="251"/>
        <end position="277"/>
    </location>
</feature>
<keyword evidence="3 6" id="KW-0812">Transmembrane</keyword>
<evidence type="ECO:0000256" key="5">
    <source>
        <dbReference type="ARBA" id="ARBA00023136"/>
    </source>
</evidence>
<keyword evidence="2" id="KW-1003">Cell membrane</keyword>
<dbReference type="PANTHER" id="PTHR30250:SF11">
    <property type="entry name" value="O-ANTIGEN TRANSPORTER-RELATED"/>
    <property type="match status" value="1"/>
</dbReference>
<feature type="transmembrane region" description="Helical" evidence="6">
    <location>
        <begin position="283"/>
        <end position="308"/>
    </location>
</feature>
<evidence type="ECO:0000313" key="8">
    <source>
        <dbReference type="Proteomes" id="UP000535890"/>
    </source>
</evidence>
<accession>A0A7Y9DSC0</accession>
<comment type="subcellular location">
    <subcellularLocation>
        <location evidence="1">Cell membrane</location>
        <topology evidence="1">Multi-pass membrane protein</topology>
    </subcellularLocation>
</comment>
<feature type="transmembrane region" description="Helical" evidence="6">
    <location>
        <begin position="46"/>
        <end position="65"/>
    </location>
</feature>
<keyword evidence="4 6" id="KW-1133">Transmembrane helix</keyword>
<reference evidence="7 8" key="1">
    <citation type="submission" date="2020-07" db="EMBL/GenBank/DDBJ databases">
        <title>Sequencing the genomes of 1000 actinobacteria strains.</title>
        <authorList>
            <person name="Klenk H.-P."/>
        </authorList>
    </citation>
    <scope>NUCLEOTIDE SEQUENCE [LARGE SCALE GENOMIC DNA]</scope>
    <source>
        <strain evidence="7 8">DSM 45772</strain>
    </source>
</reference>
<feature type="transmembrane region" description="Helical" evidence="6">
    <location>
        <begin position="344"/>
        <end position="363"/>
    </location>
</feature>
<organism evidence="7 8">
    <name type="scientific">Actinomycetospora corticicola</name>
    <dbReference type="NCBI Taxonomy" id="663602"/>
    <lineage>
        <taxon>Bacteria</taxon>
        <taxon>Bacillati</taxon>
        <taxon>Actinomycetota</taxon>
        <taxon>Actinomycetes</taxon>
        <taxon>Pseudonocardiales</taxon>
        <taxon>Pseudonocardiaceae</taxon>
        <taxon>Actinomycetospora</taxon>
    </lineage>
</organism>
<gene>
    <name evidence="7" type="ORF">BJ983_000651</name>
</gene>
<evidence type="ECO:0000313" key="7">
    <source>
        <dbReference type="EMBL" id="NYD34549.1"/>
    </source>
</evidence>
<keyword evidence="8" id="KW-1185">Reference proteome</keyword>
<name>A0A7Y9DSC0_9PSEU</name>
<dbReference type="RefSeq" id="WP_179792487.1">
    <property type="nucleotide sequence ID" value="NZ_BAABHP010000018.1"/>
</dbReference>
<evidence type="ECO:0000256" key="4">
    <source>
        <dbReference type="ARBA" id="ARBA00022989"/>
    </source>
</evidence>
<dbReference type="InterPro" id="IPR050833">
    <property type="entry name" value="Poly_Biosynth_Transport"/>
</dbReference>
<evidence type="ECO:0000256" key="6">
    <source>
        <dbReference type="SAM" id="Phobius"/>
    </source>
</evidence>
<protein>
    <submittedName>
        <fullName evidence="7">O-antigen/teichoic acid export membrane protein</fullName>
    </submittedName>
</protein>
<dbReference type="EMBL" id="JACCBN010000001">
    <property type="protein sequence ID" value="NYD34549.1"/>
    <property type="molecule type" value="Genomic_DNA"/>
</dbReference>
<dbReference type="GO" id="GO:0005886">
    <property type="term" value="C:plasma membrane"/>
    <property type="evidence" value="ECO:0007669"/>
    <property type="project" value="UniProtKB-SubCell"/>
</dbReference>
<feature type="transmembrane region" description="Helical" evidence="6">
    <location>
        <begin position="71"/>
        <end position="91"/>
    </location>
</feature>
<keyword evidence="5 6" id="KW-0472">Membrane</keyword>
<sequence>MARLLPVGEFGELNTVLGVGVVIAGAGDFGVSTLLAKARARHENSLVMGCIVFNRASSLFIATAFAGTLVIIEGFSFAGFAFAFLAVALAIDKNVDCLLSIPIADGDRSTAPISIALRRTATLIAFLTFLALETPALWSYSLSYLLGSLFGQVHIQMFLRDKLSPICEKVKLIATTRSAFPYFVSNFTGQIRLLDTPLVSSVAGVVQAGLYSGATKIVQPFSLIPGVVTTVIMPHSARLSPDRARVLSRKLVALAILFLALMAIPTIFSADIISLILGEQFQAASAALGWTLLGLAFVSLSSPLGSVLQSQGHERLVAKNGFFFAIANLVGVLLGSWASGAQGAAAAIALVFFIKSTTLVYFIENRVRGDILKVTG</sequence>
<comment type="caution">
    <text evidence="7">The sequence shown here is derived from an EMBL/GenBank/DDBJ whole genome shotgun (WGS) entry which is preliminary data.</text>
</comment>